<name>A0A1I7H194_9BACL</name>
<dbReference type="EMBL" id="FPBV01000003">
    <property type="protein sequence ID" value="SFU54467.1"/>
    <property type="molecule type" value="Genomic_DNA"/>
</dbReference>
<evidence type="ECO:0000259" key="2">
    <source>
        <dbReference type="Pfam" id="PF04608"/>
    </source>
</evidence>
<dbReference type="AlphaFoldDB" id="A0A1I7H194"/>
<keyword evidence="4" id="KW-1185">Reference proteome</keyword>
<dbReference type="Pfam" id="PF04608">
    <property type="entry name" value="PgpA"/>
    <property type="match status" value="1"/>
</dbReference>
<dbReference type="SUPFAM" id="SSF101307">
    <property type="entry name" value="YutG-like"/>
    <property type="match status" value="1"/>
</dbReference>
<evidence type="ECO:0000256" key="1">
    <source>
        <dbReference type="SAM" id="MobiDB-lite"/>
    </source>
</evidence>
<accession>A0A1I7H194</accession>
<protein>
    <submittedName>
        <fullName evidence="3">Phosphatidylglycerophosphatase A</fullName>
    </submittedName>
</protein>
<reference evidence="4" key="1">
    <citation type="submission" date="2016-10" db="EMBL/GenBank/DDBJ databases">
        <authorList>
            <person name="Varghese N."/>
        </authorList>
    </citation>
    <scope>NUCLEOTIDE SEQUENCE [LARGE SCALE GENOMIC DNA]</scope>
    <source>
        <strain evidence="4">DSM 17980</strain>
    </source>
</reference>
<organism evidence="3 4">
    <name type="scientific">Alicyclobacillus macrosporangiidus</name>
    <dbReference type="NCBI Taxonomy" id="392015"/>
    <lineage>
        <taxon>Bacteria</taxon>
        <taxon>Bacillati</taxon>
        <taxon>Bacillota</taxon>
        <taxon>Bacilli</taxon>
        <taxon>Bacillales</taxon>
        <taxon>Alicyclobacillaceae</taxon>
        <taxon>Alicyclobacillus</taxon>
    </lineage>
</organism>
<sequence length="194" mass="21329">MPSSIRSQQLHQAALKALEERGVHIQHIAEIVYFLQRDYVPGLTPEMCVPHVQKVLEKREVQHAILTGIELDKLAERGALSWPLQQVIETDESLYGIDEILALSILNIYGSIGYTNYGYIDKVKHGILRRLNDKSGGEVHTFLDDLVAAVAAAAASRIAHHHRAIEESGDAGDEAAYEDPVTQTAAADTDGQPE</sequence>
<gene>
    <name evidence="3" type="ORF">SAMN05421543_103177</name>
</gene>
<dbReference type="eggNOG" id="COG1267">
    <property type="taxonomic scope" value="Bacteria"/>
</dbReference>
<feature type="compositionally biased region" description="Acidic residues" evidence="1">
    <location>
        <begin position="168"/>
        <end position="177"/>
    </location>
</feature>
<feature type="domain" description="YutG/PgpA" evidence="2">
    <location>
        <begin position="37"/>
        <end position="160"/>
    </location>
</feature>
<feature type="region of interest" description="Disordered" evidence="1">
    <location>
        <begin position="168"/>
        <end position="194"/>
    </location>
</feature>
<dbReference type="InterPro" id="IPR007686">
    <property type="entry name" value="YutG/PgpA"/>
</dbReference>
<dbReference type="OrthoDB" id="9793244at2"/>
<dbReference type="InterPro" id="IPR026038">
    <property type="entry name" value="Put_PGPase"/>
</dbReference>
<dbReference type="Gene3D" id="1.10.3760.10">
    <property type="entry name" value="PgpA-like"/>
    <property type="match status" value="1"/>
</dbReference>
<dbReference type="STRING" id="392015.SAMN05421543_103177"/>
<dbReference type="GO" id="GO:0008962">
    <property type="term" value="F:phosphatidylglycerophosphatase activity"/>
    <property type="evidence" value="ECO:0007669"/>
    <property type="project" value="InterPro"/>
</dbReference>
<dbReference type="PIRSF" id="PIRSF019587">
    <property type="entry name" value="PGPase"/>
    <property type="match status" value="1"/>
</dbReference>
<dbReference type="GO" id="GO:0006629">
    <property type="term" value="P:lipid metabolic process"/>
    <property type="evidence" value="ECO:0007669"/>
    <property type="project" value="InterPro"/>
</dbReference>
<evidence type="ECO:0000313" key="3">
    <source>
        <dbReference type="EMBL" id="SFU54467.1"/>
    </source>
</evidence>
<proteinExistence type="predicted"/>
<dbReference type="InterPro" id="IPR036681">
    <property type="entry name" value="PgpA-like_sf"/>
</dbReference>
<evidence type="ECO:0000313" key="4">
    <source>
        <dbReference type="Proteomes" id="UP000183508"/>
    </source>
</evidence>
<dbReference type="RefSeq" id="WP_074950055.1">
    <property type="nucleotide sequence ID" value="NZ_FPBV01000003.1"/>
</dbReference>
<dbReference type="Proteomes" id="UP000183508">
    <property type="component" value="Unassembled WGS sequence"/>
</dbReference>